<evidence type="ECO:0000313" key="3">
    <source>
        <dbReference type="Proteomes" id="UP000289784"/>
    </source>
</evidence>
<feature type="transmembrane region" description="Helical" evidence="1">
    <location>
        <begin position="58"/>
        <end position="84"/>
    </location>
</feature>
<evidence type="ECO:0000256" key="1">
    <source>
        <dbReference type="SAM" id="Phobius"/>
    </source>
</evidence>
<gene>
    <name evidence="2" type="ORF">EPA99_05265</name>
</gene>
<name>A0A4V1N1G7_9GAMM</name>
<accession>A0A4V1N1G7</accession>
<dbReference type="OrthoDB" id="5297034at2"/>
<dbReference type="InterPro" id="IPR007436">
    <property type="entry name" value="DUF485"/>
</dbReference>
<dbReference type="Pfam" id="PF04341">
    <property type="entry name" value="DUF485"/>
    <property type="match status" value="1"/>
</dbReference>
<dbReference type="Proteomes" id="UP000289784">
    <property type="component" value="Unassembled WGS sequence"/>
</dbReference>
<reference evidence="2 3" key="1">
    <citation type="submission" date="2019-01" db="EMBL/GenBank/DDBJ databases">
        <title>Pseudoxanthomonas composti sp. nov., isolated from compost.</title>
        <authorList>
            <person name="Yang G."/>
        </authorList>
    </citation>
    <scope>NUCLEOTIDE SEQUENCE [LARGE SCALE GENOMIC DNA]</scope>
    <source>
        <strain evidence="2 3">GSS15</strain>
    </source>
</reference>
<organism evidence="2 3">
    <name type="scientific">Pseudoxanthomonas composti</name>
    <dbReference type="NCBI Taxonomy" id="2137479"/>
    <lineage>
        <taxon>Bacteria</taxon>
        <taxon>Pseudomonadati</taxon>
        <taxon>Pseudomonadota</taxon>
        <taxon>Gammaproteobacteria</taxon>
        <taxon>Lysobacterales</taxon>
        <taxon>Lysobacteraceae</taxon>
        <taxon>Pseudoxanthomonas</taxon>
    </lineage>
</organism>
<dbReference type="InterPro" id="IPR052959">
    <property type="entry name" value="Inner_membrane_assoc"/>
</dbReference>
<dbReference type="EMBL" id="SAWZ01000002">
    <property type="protein sequence ID" value="RXR07589.1"/>
    <property type="molecule type" value="Genomic_DNA"/>
</dbReference>
<protein>
    <submittedName>
        <fullName evidence="2">DUF485 domain-containing protein</fullName>
    </submittedName>
</protein>
<dbReference type="GO" id="GO:0005886">
    <property type="term" value="C:plasma membrane"/>
    <property type="evidence" value="ECO:0007669"/>
    <property type="project" value="TreeGrafter"/>
</dbReference>
<dbReference type="AlphaFoldDB" id="A0A4V1N1G7"/>
<evidence type="ECO:0000313" key="2">
    <source>
        <dbReference type="EMBL" id="RXR07589.1"/>
    </source>
</evidence>
<sequence length="103" mass="11617">MDDLTYRKIQQSPRFQQLVRKRSRFAWALSVLMLAIYLAFILAIAFEPQWLGTPIGSGTIITWGIPVGVGIIVAAFVLTGVYVWRANGEFDRMTAELLKELEA</sequence>
<keyword evidence="1" id="KW-1133">Transmembrane helix</keyword>
<comment type="caution">
    <text evidence="2">The sequence shown here is derived from an EMBL/GenBank/DDBJ whole genome shotgun (WGS) entry which is preliminary data.</text>
</comment>
<dbReference type="PANTHER" id="PTHR38598">
    <property type="entry name" value="INNER MEMBRANE PROTEIN YJCH"/>
    <property type="match status" value="1"/>
</dbReference>
<keyword evidence="3" id="KW-1185">Reference proteome</keyword>
<dbReference type="PANTHER" id="PTHR38598:SF1">
    <property type="entry name" value="INNER MEMBRANE PROTEIN YJCH"/>
    <property type="match status" value="1"/>
</dbReference>
<proteinExistence type="predicted"/>
<keyword evidence="1" id="KW-0472">Membrane</keyword>
<keyword evidence="1" id="KW-0812">Transmembrane</keyword>
<feature type="transmembrane region" description="Helical" evidence="1">
    <location>
        <begin position="25"/>
        <end position="46"/>
    </location>
</feature>